<dbReference type="Pfam" id="PF00348">
    <property type="entry name" value="polyprenyl_synt"/>
    <property type="match status" value="1"/>
</dbReference>
<name>A0A7S1XY44_9STRA</name>
<feature type="signal peptide" evidence="8">
    <location>
        <begin position="1"/>
        <end position="18"/>
    </location>
</feature>
<dbReference type="InterPro" id="IPR033749">
    <property type="entry name" value="Polyprenyl_synt_CS"/>
</dbReference>
<evidence type="ECO:0000256" key="1">
    <source>
        <dbReference type="ARBA" id="ARBA00001946"/>
    </source>
</evidence>
<evidence type="ECO:0000256" key="7">
    <source>
        <dbReference type="RuleBase" id="RU004466"/>
    </source>
</evidence>
<keyword evidence="4" id="KW-0479">Metal-binding</keyword>
<dbReference type="EMBL" id="HBGJ01037577">
    <property type="protein sequence ID" value="CAD9265319.1"/>
    <property type="molecule type" value="Transcribed_RNA"/>
</dbReference>
<dbReference type="CDD" id="cd00685">
    <property type="entry name" value="Trans_IPPS_HT"/>
    <property type="match status" value="1"/>
</dbReference>
<dbReference type="PROSITE" id="PS00444">
    <property type="entry name" value="POLYPRENYL_SYNTHASE_2"/>
    <property type="match status" value="1"/>
</dbReference>
<dbReference type="GO" id="GO:0006744">
    <property type="term" value="P:ubiquinone biosynthetic process"/>
    <property type="evidence" value="ECO:0007669"/>
    <property type="project" value="TreeGrafter"/>
</dbReference>
<dbReference type="GO" id="GO:1990234">
    <property type="term" value="C:transferase complex"/>
    <property type="evidence" value="ECO:0007669"/>
    <property type="project" value="TreeGrafter"/>
</dbReference>
<proteinExistence type="inferred from homology"/>
<dbReference type="PANTHER" id="PTHR12001">
    <property type="entry name" value="GERANYLGERANYL PYROPHOSPHATE SYNTHASE"/>
    <property type="match status" value="1"/>
</dbReference>
<dbReference type="Gene3D" id="1.10.600.10">
    <property type="entry name" value="Farnesyl Diphosphate Synthase"/>
    <property type="match status" value="1"/>
</dbReference>
<evidence type="ECO:0000256" key="2">
    <source>
        <dbReference type="ARBA" id="ARBA00006706"/>
    </source>
</evidence>
<protein>
    <submittedName>
        <fullName evidence="9">Uncharacterized protein</fullName>
    </submittedName>
</protein>
<dbReference type="SUPFAM" id="SSF48576">
    <property type="entry name" value="Terpenoid synthases"/>
    <property type="match status" value="1"/>
</dbReference>
<evidence type="ECO:0000256" key="6">
    <source>
        <dbReference type="ARBA" id="ARBA00023229"/>
    </source>
</evidence>
<dbReference type="InterPro" id="IPR000092">
    <property type="entry name" value="Polyprenyl_synt"/>
</dbReference>
<evidence type="ECO:0000256" key="3">
    <source>
        <dbReference type="ARBA" id="ARBA00022679"/>
    </source>
</evidence>
<feature type="chain" id="PRO_5030755946" evidence="8">
    <location>
        <begin position="19"/>
        <end position="418"/>
    </location>
</feature>
<comment type="similarity">
    <text evidence="2 7">Belongs to the FPP/GGPP synthase family.</text>
</comment>
<evidence type="ECO:0000256" key="5">
    <source>
        <dbReference type="ARBA" id="ARBA00022842"/>
    </source>
</evidence>
<accession>A0A7S1XY44</accession>
<comment type="cofactor">
    <cofactor evidence="1">
        <name>Mg(2+)</name>
        <dbReference type="ChEBI" id="CHEBI:18420"/>
    </cofactor>
</comment>
<evidence type="ECO:0000313" key="9">
    <source>
        <dbReference type="EMBL" id="CAD9265319.1"/>
    </source>
</evidence>
<keyword evidence="8" id="KW-0732">Signal</keyword>
<keyword evidence="5" id="KW-0460">Magnesium</keyword>
<organism evidence="9">
    <name type="scientific">Phaeomonas parva</name>
    <dbReference type="NCBI Taxonomy" id="124430"/>
    <lineage>
        <taxon>Eukaryota</taxon>
        <taxon>Sar</taxon>
        <taxon>Stramenopiles</taxon>
        <taxon>Ochrophyta</taxon>
        <taxon>Pinguiophyceae</taxon>
        <taxon>Pinguiochrysidales</taxon>
        <taxon>Pinguiochrysidaceae</taxon>
        <taxon>Phaeomonas</taxon>
    </lineage>
</organism>
<dbReference type="AlphaFoldDB" id="A0A7S1XY44"/>
<keyword evidence="6" id="KW-0414">Isoprene biosynthesis</keyword>
<dbReference type="PANTHER" id="PTHR12001:SF69">
    <property type="entry name" value="ALL TRANS-POLYPRENYL-DIPHOSPHATE SYNTHASE PDSS1"/>
    <property type="match status" value="1"/>
</dbReference>
<keyword evidence="3 7" id="KW-0808">Transferase</keyword>
<dbReference type="GO" id="GO:0008299">
    <property type="term" value="P:isoprenoid biosynthetic process"/>
    <property type="evidence" value="ECO:0007669"/>
    <property type="project" value="UniProtKB-KW"/>
</dbReference>
<dbReference type="PROSITE" id="PS00723">
    <property type="entry name" value="POLYPRENYL_SYNTHASE_1"/>
    <property type="match status" value="1"/>
</dbReference>
<dbReference type="InterPro" id="IPR008949">
    <property type="entry name" value="Isoprenoid_synthase_dom_sf"/>
</dbReference>
<gene>
    <name evidence="9" type="ORF">PPAR1163_LOCUS23735</name>
</gene>
<sequence>MAPAKAALFGLVLGAGASFSMPLRTHGMKPRFSLRLQAIQDMSAVDLTPAYEVYTTIPQSLAEEEDAASPYQLSTDPKNAPPGPDPFKYVLGDVDPLSNHLKDLVQTEHPVLKMAATQLLSKRQQGKRFRPTMVTLMSLACAAAVGTAADSHRGTEIYAKQGQLAQITEMIHVASLIHDDVLDEAETRRGDMAVHQVFSNKVAVLAGDYLLATASELLADLNDTRVVKIMASALKSLVQGEIMQLQAPPEALLDMQTYLKKSYHKTASLITLSCKSSAVLGGHDLHSDVTRAAEEYGYHLGLAYQIVDDILDFTSSTDILGKPACADMQLGLATAPVLYALEDDKSLRPLIMRRFKNKGDVEKAFDAVHSDGGVAIDKAMELALWHAQRAVDALHRLPPSDARDALNRIAHIVITRSK</sequence>
<dbReference type="GO" id="GO:0004659">
    <property type="term" value="F:prenyltransferase activity"/>
    <property type="evidence" value="ECO:0007669"/>
    <property type="project" value="InterPro"/>
</dbReference>
<reference evidence="9" key="1">
    <citation type="submission" date="2021-01" db="EMBL/GenBank/DDBJ databases">
        <authorList>
            <person name="Corre E."/>
            <person name="Pelletier E."/>
            <person name="Niang G."/>
            <person name="Scheremetjew M."/>
            <person name="Finn R."/>
            <person name="Kale V."/>
            <person name="Holt S."/>
            <person name="Cochrane G."/>
            <person name="Meng A."/>
            <person name="Brown T."/>
            <person name="Cohen L."/>
        </authorList>
    </citation>
    <scope>NUCLEOTIDE SEQUENCE</scope>
    <source>
        <strain evidence="9">CCMP2877</strain>
    </source>
</reference>
<dbReference type="GO" id="GO:0046872">
    <property type="term" value="F:metal ion binding"/>
    <property type="evidence" value="ECO:0007669"/>
    <property type="project" value="UniProtKB-KW"/>
</dbReference>
<evidence type="ECO:0000256" key="8">
    <source>
        <dbReference type="SAM" id="SignalP"/>
    </source>
</evidence>
<evidence type="ECO:0000256" key="4">
    <source>
        <dbReference type="ARBA" id="ARBA00022723"/>
    </source>
</evidence>
<dbReference type="SFLD" id="SFLDS00005">
    <property type="entry name" value="Isoprenoid_Synthase_Type_I"/>
    <property type="match status" value="1"/>
</dbReference>